<dbReference type="InterPro" id="IPR036890">
    <property type="entry name" value="HATPase_C_sf"/>
</dbReference>
<evidence type="ECO:0000256" key="11">
    <source>
        <dbReference type="SAM" id="MobiDB-lite"/>
    </source>
</evidence>
<evidence type="ECO:0000256" key="1">
    <source>
        <dbReference type="ARBA" id="ARBA00001946"/>
    </source>
</evidence>
<keyword evidence="15" id="KW-1185">Reference proteome</keyword>
<evidence type="ECO:0000259" key="13">
    <source>
        <dbReference type="SMART" id="SM00387"/>
    </source>
</evidence>
<dbReference type="InterPro" id="IPR003018">
    <property type="entry name" value="GAF"/>
</dbReference>
<feature type="domain" description="GAF" evidence="12">
    <location>
        <begin position="221"/>
        <end position="369"/>
    </location>
</feature>
<feature type="domain" description="GAF" evidence="12">
    <location>
        <begin position="53"/>
        <end position="200"/>
    </location>
</feature>
<evidence type="ECO:0000256" key="5">
    <source>
        <dbReference type="ARBA" id="ARBA00022679"/>
    </source>
</evidence>
<comment type="cofactor">
    <cofactor evidence="2">
        <name>heme</name>
        <dbReference type="ChEBI" id="CHEBI:30413"/>
    </cofactor>
</comment>
<dbReference type="SUPFAM" id="SSF55781">
    <property type="entry name" value="GAF domain-like"/>
    <property type="match status" value="2"/>
</dbReference>
<reference evidence="14 15" key="1">
    <citation type="submission" date="2018-11" db="EMBL/GenBank/DDBJ databases">
        <title>Trebonia kvetii gen.nov., sp.nov., a novel acidophilic actinobacterium, and proposal of the new actinobacterial family Treboniaceae fam. nov.</title>
        <authorList>
            <person name="Rapoport D."/>
            <person name="Sagova-Mareckova M."/>
            <person name="Sedlacek I."/>
            <person name="Provaznik J."/>
            <person name="Kralova S."/>
            <person name="Pavlinic D."/>
            <person name="Benes V."/>
            <person name="Kopecky J."/>
        </authorList>
    </citation>
    <scope>NUCLEOTIDE SEQUENCE [LARGE SCALE GENOMIC DNA]</scope>
    <source>
        <strain evidence="14 15">15Tr583</strain>
    </source>
</reference>
<dbReference type="SUPFAM" id="SSF55874">
    <property type="entry name" value="ATPase domain of HSP90 chaperone/DNA topoisomerase II/histidine kinase"/>
    <property type="match status" value="1"/>
</dbReference>
<dbReference type="Gene3D" id="1.20.5.1930">
    <property type="match status" value="1"/>
</dbReference>
<accession>A0A6P2C1V3</accession>
<organism evidence="14 15">
    <name type="scientific">Trebonia kvetii</name>
    <dbReference type="NCBI Taxonomy" id="2480626"/>
    <lineage>
        <taxon>Bacteria</taxon>
        <taxon>Bacillati</taxon>
        <taxon>Actinomycetota</taxon>
        <taxon>Actinomycetes</taxon>
        <taxon>Streptosporangiales</taxon>
        <taxon>Treboniaceae</taxon>
        <taxon>Trebonia</taxon>
    </lineage>
</organism>
<dbReference type="AlphaFoldDB" id="A0A6P2C1V3"/>
<keyword evidence="10" id="KW-0902">Two-component regulatory system</keyword>
<dbReference type="GO" id="GO:0070026">
    <property type="term" value="F:nitric oxide binding"/>
    <property type="evidence" value="ECO:0007669"/>
    <property type="project" value="UniProtKB-ARBA"/>
</dbReference>
<dbReference type="SMART" id="SM00387">
    <property type="entry name" value="HATPase_c"/>
    <property type="match status" value="1"/>
</dbReference>
<evidence type="ECO:0000256" key="9">
    <source>
        <dbReference type="ARBA" id="ARBA00023004"/>
    </source>
</evidence>
<keyword evidence="6" id="KW-0479">Metal-binding</keyword>
<comment type="caution">
    <text evidence="14">The sequence shown here is derived from an EMBL/GenBank/DDBJ whole genome shotgun (WGS) entry which is preliminary data.</text>
</comment>
<dbReference type="GO" id="GO:0000287">
    <property type="term" value="F:magnesium ion binding"/>
    <property type="evidence" value="ECO:0007669"/>
    <property type="project" value="UniProtKB-ARBA"/>
</dbReference>
<dbReference type="GO" id="GO:0070025">
    <property type="term" value="F:carbon monoxide binding"/>
    <property type="evidence" value="ECO:0007669"/>
    <property type="project" value="UniProtKB-ARBA"/>
</dbReference>
<evidence type="ECO:0000256" key="2">
    <source>
        <dbReference type="ARBA" id="ARBA00001971"/>
    </source>
</evidence>
<keyword evidence="4" id="KW-0597">Phosphoprotein</keyword>
<sequence length="585" mass="61993">MESDAGSLPDFLPQLRLDELLSELQSRLQAVLAARDQMRGLLEAVIAISSGLDLETTLRRIVETAVQLVDATYGALGVIGDGKRLAQFIPVGLTEEEIGAIDHWPEGHGLLGLLIKDPQPLRLSAISSHAESSGFPQGHPAMKSFLGVPVRVRDEVFGNLYLTNKRGGGEFTEDDEAVLLALGAAAGVAVENARLYEAARRSQRWIQASAEITTALLSGTEPGDVLARITNQARDLSDADIAVLALPDEDGQRLTVAYADGDGAGAVSGLVLPAGRSLSGQVLASGESVTSADFAADERASTAARSAMSQVGPAVLFPLGGPGSRRGVFTIGRRHGREPFPEAEAGFASSFAAQAGVALELAASRAEAERLSVYQDRDRIARDLHDLVIQRLYATGMALQGTMPMIGRPEVADRVTRAVDAMDETIKEIRGAIFALQARDQDVRRDPHGDIVRLVDEMTAMLGFAPSLRLGAGLRRLGSGELAEQALVVLREALSNVARHADASSADVTMDVDKDGFLRVVVTDNGRGLPKDGRRSGLRNLTERAAEFGGDLRLGPVEPGASRPGTRLEWRVPAGRAGQPAAAQE</sequence>
<dbReference type="GO" id="GO:0000155">
    <property type="term" value="F:phosphorelay sensor kinase activity"/>
    <property type="evidence" value="ECO:0007669"/>
    <property type="project" value="InterPro"/>
</dbReference>
<dbReference type="GO" id="GO:0046983">
    <property type="term" value="F:protein dimerization activity"/>
    <property type="evidence" value="ECO:0007669"/>
    <property type="project" value="InterPro"/>
</dbReference>
<dbReference type="RefSeq" id="WP_145853047.1">
    <property type="nucleotide sequence ID" value="NZ_RPFW01000002.1"/>
</dbReference>
<dbReference type="CDD" id="cd16917">
    <property type="entry name" value="HATPase_UhpB-NarQ-NarX-like"/>
    <property type="match status" value="1"/>
</dbReference>
<dbReference type="Pfam" id="PF07730">
    <property type="entry name" value="HisKA_3"/>
    <property type="match status" value="1"/>
</dbReference>
<dbReference type="InterPro" id="IPR003594">
    <property type="entry name" value="HATPase_dom"/>
</dbReference>
<dbReference type="PANTHER" id="PTHR24421">
    <property type="entry name" value="NITRATE/NITRITE SENSOR PROTEIN NARX-RELATED"/>
    <property type="match status" value="1"/>
</dbReference>
<feature type="compositionally biased region" description="Low complexity" evidence="11">
    <location>
        <begin position="571"/>
        <end position="585"/>
    </location>
</feature>
<proteinExistence type="predicted"/>
<dbReference type="GO" id="GO:0005524">
    <property type="term" value="F:ATP binding"/>
    <property type="evidence" value="ECO:0007669"/>
    <property type="project" value="UniProtKB-ARBA"/>
</dbReference>
<dbReference type="GO" id="GO:0020037">
    <property type="term" value="F:heme binding"/>
    <property type="evidence" value="ECO:0007669"/>
    <property type="project" value="UniProtKB-ARBA"/>
</dbReference>
<feature type="domain" description="Histidine kinase/HSP90-like ATPase" evidence="13">
    <location>
        <begin position="481"/>
        <end position="576"/>
    </location>
</feature>
<evidence type="ECO:0000256" key="3">
    <source>
        <dbReference type="ARBA" id="ARBA00022490"/>
    </source>
</evidence>
<dbReference type="GO" id="GO:0016020">
    <property type="term" value="C:membrane"/>
    <property type="evidence" value="ECO:0007669"/>
    <property type="project" value="InterPro"/>
</dbReference>
<evidence type="ECO:0000256" key="8">
    <source>
        <dbReference type="ARBA" id="ARBA00022842"/>
    </source>
</evidence>
<keyword evidence="7" id="KW-0418">Kinase</keyword>
<dbReference type="Proteomes" id="UP000460272">
    <property type="component" value="Unassembled WGS sequence"/>
</dbReference>
<dbReference type="EMBL" id="RPFW01000002">
    <property type="protein sequence ID" value="TVZ05344.1"/>
    <property type="molecule type" value="Genomic_DNA"/>
</dbReference>
<dbReference type="SMART" id="SM00065">
    <property type="entry name" value="GAF"/>
    <property type="match status" value="2"/>
</dbReference>
<dbReference type="PANTHER" id="PTHR24421:SF56">
    <property type="entry name" value="OXYGEN SENSOR HISTIDINE KINASE RESPONSE REGULATOR DOST"/>
    <property type="match status" value="1"/>
</dbReference>
<evidence type="ECO:0000256" key="10">
    <source>
        <dbReference type="ARBA" id="ARBA00023012"/>
    </source>
</evidence>
<dbReference type="GO" id="GO:0019825">
    <property type="term" value="F:oxygen binding"/>
    <property type="evidence" value="ECO:0007669"/>
    <property type="project" value="UniProtKB-ARBA"/>
</dbReference>
<dbReference type="FunFam" id="3.30.450.40:FF:000052">
    <property type="entry name" value="Oxygen sensor histidine kinase response regulator DevS/DosS"/>
    <property type="match status" value="1"/>
</dbReference>
<evidence type="ECO:0000259" key="12">
    <source>
        <dbReference type="SMART" id="SM00065"/>
    </source>
</evidence>
<dbReference type="Gene3D" id="3.30.450.40">
    <property type="match status" value="2"/>
</dbReference>
<keyword evidence="9" id="KW-0408">Iron</keyword>
<evidence type="ECO:0000256" key="4">
    <source>
        <dbReference type="ARBA" id="ARBA00022553"/>
    </source>
</evidence>
<keyword evidence="8" id="KW-0460">Magnesium</keyword>
<keyword evidence="5" id="KW-0808">Transferase</keyword>
<dbReference type="InterPro" id="IPR011712">
    <property type="entry name" value="Sig_transdc_His_kin_sub3_dim/P"/>
</dbReference>
<dbReference type="GO" id="GO:0070483">
    <property type="term" value="P:detection of hypoxia"/>
    <property type="evidence" value="ECO:0007669"/>
    <property type="project" value="UniProtKB-ARBA"/>
</dbReference>
<evidence type="ECO:0000313" key="14">
    <source>
        <dbReference type="EMBL" id="TVZ05344.1"/>
    </source>
</evidence>
<feature type="region of interest" description="Disordered" evidence="11">
    <location>
        <begin position="550"/>
        <end position="585"/>
    </location>
</feature>
<comment type="cofactor">
    <cofactor evidence="1">
        <name>Mg(2+)</name>
        <dbReference type="ChEBI" id="CHEBI:18420"/>
    </cofactor>
</comment>
<dbReference type="OrthoDB" id="5241249at2"/>
<dbReference type="Gene3D" id="3.30.565.10">
    <property type="entry name" value="Histidine kinase-like ATPase, C-terminal domain"/>
    <property type="match status" value="1"/>
</dbReference>
<evidence type="ECO:0000256" key="7">
    <source>
        <dbReference type="ARBA" id="ARBA00022777"/>
    </source>
</evidence>
<gene>
    <name evidence="14" type="ORF">EAS64_12285</name>
</gene>
<dbReference type="InterPro" id="IPR029016">
    <property type="entry name" value="GAF-like_dom_sf"/>
</dbReference>
<name>A0A6P2C1V3_9ACTN</name>
<evidence type="ECO:0000256" key="6">
    <source>
        <dbReference type="ARBA" id="ARBA00022723"/>
    </source>
</evidence>
<dbReference type="GO" id="GO:0019826">
    <property type="term" value="F:oxygen sensor activity"/>
    <property type="evidence" value="ECO:0007669"/>
    <property type="project" value="UniProtKB-ARBA"/>
</dbReference>
<dbReference type="Pfam" id="PF13185">
    <property type="entry name" value="GAF_2"/>
    <property type="match status" value="2"/>
</dbReference>
<evidence type="ECO:0000313" key="15">
    <source>
        <dbReference type="Proteomes" id="UP000460272"/>
    </source>
</evidence>
<keyword evidence="3" id="KW-0963">Cytoplasm</keyword>
<dbReference type="InterPro" id="IPR050482">
    <property type="entry name" value="Sensor_HK_TwoCompSys"/>
</dbReference>
<protein>
    <submittedName>
        <fullName evidence="14">GAF domain-containing protein</fullName>
    </submittedName>
</protein>
<dbReference type="Pfam" id="PF02518">
    <property type="entry name" value="HATPase_c"/>
    <property type="match status" value="1"/>
</dbReference>